<reference evidence="1 2" key="1">
    <citation type="submission" date="2021-03" db="EMBL/GenBank/DDBJ databases">
        <title>Genomic and phenotypic characterization of Chloracidobacterium isolates provides evidence for multiple species.</title>
        <authorList>
            <person name="Saini M.K."/>
            <person name="Costas A.M.G."/>
            <person name="Tank M."/>
            <person name="Bryant D.A."/>
        </authorList>
    </citation>
    <scope>NUCLEOTIDE SEQUENCE [LARGE SCALE GENOMIC DNA]</scope>
    <source>
        <strain evidence="1 2">N</strain>
    </source>
</reference>
<dbReference type="Gene3D" id="6.10.280.50">
    <property type="match status" value="1"/>
</dbReference>
<dbReference type="RefSeq" id="WP_058868046.1">
    <property type="nucleotide sequence ID" value="NZ_CP072642.1"/>
</dbReference>
<sequence length="78" mass="9187">MSLATLESLKQHLFQTHAEYRSLVREHQRADARLQEILALPHPRPDELEESALLKRRKLYLKDRMEEIVRQQQAGVAV</sequence>
<keyword evidence="2" id="KW-1185">Reference proteome</keyword>
<gene>
    <name evidence="1" type="ORF">J8C05_10040</name>
</gene>
<evidence type="ECO:0000313" key="1">
    <source>
        <dbReference type="EMBL" id="QUV93697.1"/>
    </source>
</evidence>
<dbReference type="EMBL" id="CP072642">
    <property type="protein sequence ID" value="QUV93697.1"/>
    <property type="molecule type" value="Genomic_DNA"/>
</dbReference>
<organism evidence="1 2">
    <name type="scientific">Chloracidobacterium sp. N</name>
    <dbReference type="NCBI Taxonomy" id="2821540"/>
    <lineage>
        <taxon>Bacteria</taxon>
        <taxon>Pseudomonadati</taxon>
        <taxon>Acidobacteriota</taxon>
        <taxon>Terriglobia</taxon>
        <taxon>Terriglobales</taxon>
        <taxon>Acidobacteriaceae</taxon>
        <taxon>Chloracidobacterium</taxon>
        <taxon>Chloracidobacterium aggregatum</taxon>
    </lineage>
</organism>
<evidence type="ECO:0000313" key="2">
    <source>
        <dbReference type="Proteomes" id="UP000677668"/>
    </source>
</evidence>
<dbReference type="Proteomes" id="UP000677668">
    <property type="component" value="Chromosome 1"/>
</dbReference>
<name>A0ABX8B0S9_9BACT</name>
<accession>A0ABX8B0S9</accession>
<protein>
    <submittedName>
        <fullName evidence="1">YdcH family protein</fullName>
    </submittedName>
</protein>
<proteinExistence type="predicted"/>
<dbReference type="InterPro" id="IPR038444">
    <property type="entry name" value="DUF465_sf"/>
</dbReference>